<dbReference type="EMBL" id="JANPWB010000009">
    <property type="protein sequence ID" value="KAJ1148332.1"/>
    <property type="molecule type" value="Genomic_DNA"/>
</dbReference>
<protein>
    <submittedName>
        <fullName evidence="2">Uncharacterized protein</fullName>
    </submittedName>
</protein>
<sequence length="115" mass="12318">MPIPADKVEGSEDEEECVAVLFDDGMVGIDVQEWNDAIKKDKVLQKIFGGAADPRHTLSSRRDQASCPGYLPRLLSALFTNRLQAPHARSPIDGDNGGVGEANHRLSCPASSATS</sequence>
<evidence type="ECO:0000313" key="3">
    <source>
        <dbReference type="Proteomes" id="UP001066276"/>
    </source>
</evidence>
<gene>
    <name evidence="2" type="ORF">NDU88_001169</name>
</gene>
<dbReference type="AlphaFoldDB" id="A0AAV7R6E0"/>
<accession>A0AAV7R6E0</accession>
<feature type="region of interest" description="Disordered" evidence="1">
    <location>
        <begin position="87"/>
        <end position="115"/>
    </location>
</feature>
<evidence type="ECO:0000313" key="2">
    <source>
        <dbReference type="EMBL" id="KAJ1148332.1"/>
    </source>
</evidence>
<reference evidence="2" key="1">
    <citation type="journal article" date="2022" name="bioRxiv">
        <title>Sequencing and chromosome-scale assembly of the giantPleurodeles waltlgenome.</title>
        <authorList>
            <person name="Brown T."/>
            <person name="Elewa A."/>
            <person name="Iarovenko S."/>
            <person name="Subramanian E."/>
            <person name="Araus A.J."/>
            <person name="Petzold A."/>
            <person name="Susuki M."/>
            <person name="Suzuki K.-i.T."/>
            <person name="Hayashi T."/>
            <person name="Toyoda A."/>
            <person name="Oliveira C."/>
            <person name="Osipova E."/>
            <person name="Leigh N.D."/>
            <person name="Simon A."/>
            <person name="Yun M.H."/>
        </authorList>
    </citation>
    <scope>NUCLEOTIDE SEQUENCE</scope>
    <source>
        <strain evidence="2">20211129_DDA</strain>
        <tissue evidence="2">Liver</tissue>
    </source>
</reference>
<keyword evidence="3" id="KW-1185">Reference proteome</keyword>
<proteinExistence type="predicted"/>
<name>A0AAV7R6E0_PLEWA</name>
<organism evidence="2 3">
    <name type="scientific">Pleurodeles waltl</name>
    <name type="common">Iberian ribbed newt</name>
    <dbReference type="NCBI Taxonomy" id="8319"/>
    <lineage>
        <taxon>Eukaryota</taxon>
        <taxon>Metazoa</taxon>
        <taxon>Chordata</taxon>
        <taxon>Craniata</taxon>
        <taxon>Vertebrata</taxon>
        <taxon>Euteleostomi</taxon>
        <taxon>Amphibia</taxon>
        <taxon>Batrachia</taxon>
        <taxon>Caudata</taxon>
        <taxon>Salamandroidea</taxon>
        <taxon>Salamandridae</taxon>
        <taxon>Pleurodelinae</taxon>
        <taxon>Pleurodeles</taxon>
    </lineage>
</organism>
<evidence type="ECO:0000256" key="1">
    <source>
        <dbReference type="SAM" id="MobiDB-lite"/>
    </source>
</evidence>
<comment type="caution">
    <text evidence="2">The sequence shown here is derived from an EMBL/GenBank/DDBJ whole genome shotgun (WGS) entry which is preliminary data.</text>
</comment>
<dbReference type="Proteomes" id="UP001066276">
    <property type="component" value="Chromosome 5"/>
</dbReference>